<name>A0AAV6VZ49_9ARAC</name>
<dbReference type="Gene3D" id="1.10.10.10">
    <property type="entry name" value="Winged helix-like DNA-binding domain superfamily/Winged helix DNA-binding domain"/>
    <property type="match status" value="1"/>
</dbReference>
<keyword evidence="11" id="KW-0539">Nucleus</keyword>
<dbReference type="GO" id="GO:0000706">
    <property type="term" value="P:meiotic DNA double-strand break processing"/>
    <property type="evidence" value="ECO:0007669"/>
    <property type="project" value="TreeGrafter"/>
</dbReference>
<proteinExistence type="inferred from homology"/>
<dbReference type="GO" id="GO:0005524">
    <property type="term" value="F:ATP binding"/>
    <property type="evidence" value="ECO:0007669"/>
    <property type="project" value="InterPro"/>
</dbReference>
<evidence type="ECO:0000256" key="11">
    <source>
        <dbReference type="ARBA" id="ARBA00023242"/>
    </source>
</evidence>
<dbReference type="GO" id="GO:0007131">
    <property type="term" value="P:reciprocal meiotic recombination"/>
    <property type="evidence" value="ECO:0007669"/>
    <property type="project" value="TreeGrafter"/>
</dbReference>
<dbReference type="PANTHER" id="PTHR10848:SF0">
    <property type="entry name" value="MEIOTIC RECOMBINATION PROTEIN SPO11"/>
    <property type="match status" value="1"/>
</dbReference>
<evidence type="ECO:0000256" key="2">
    <source>
        <dbReference type="ARBA" id="ARBA00001946"/>
    </source>
</evidence>
<dbReference type="FunFam" id="3.40.1360.10:FF:000003">
    <property type="entry name" value="DNA topoisomerase 6 subunit A"/>
    <property type="match status" value="1"/>
</dbReference>
<feature type="domain" description="Topoisomerase 6 subunit A/Spo11 TOPRIM" evidence="14">
    <location>
        <begin position="244"/>
        <end position="415"/>
    </location>
</feature>
<reference evidence="15 16" key="1">
    <citation type="journal article" date="2022" name="Nat. Ecol. Evol.">
        <title>A masculinizing supergene underlies an exaggerated male reproductive morph in a spider.</title>
        <authorList>
            <person name="Hendrickx F."/>
            <person name="De Corte Z."/>
            <person name="Sonet G."/>
            <person name="Van Belleghem S.M."/>
            <person name="Kostlbacher S."/>
            <person name="Vangestel C."/>
        </authorList>
    </citation>
    <scope>NUCLEOTIDE SEQUENCE [LARGE SCALE GENOMIC DNA]</scope>
    <source>
        <strain evidence="15">W744_W776</strain>
    </source>
</reference>
<keyword evidence="16" id="KW-1185">Reference proteome</keyword>
<evidence type="ECO:0000256" key="10">
    <source>
        <dbReference type="ARBA" id="ARBA00023235"/>
    </source>
</evidence>
<evidence type="ECO:0000256" key="9">
    <source>
        <dbReference type="ARBA" id="ARBA00023125"/>
    </source>
</evidence>
<dbReference type="PANTHER" id="PTHR10848">
    <property type="entry name" value="MEIOTIC RECOMBINATION PROTEIN SPO11"/>
    <property type="match status" value="1"/>
</dbReference>
<keyword evidence="6" id="KW-0479">Metal-binding</keyword>
<gene>
    <name evidence="15" type="ORF">JTE90_027378</name>
</gene>
<dbReference type="GO" id="GO:0042138">
    <property type="term" value="P:meiotic DNA double-strand break formation"/>
    <property type="evidence" value="ECO:0007669"/>
    <property type="project" value="InterPro"/>
</dbReference>
<sequence length="421" mass="48062">MNAFYDETFWSNLDELQRVLICFLKKPTENNYATGNCSKSPVQILNIHGKNADLVINSSNGCKLNCKDEKTQLLKKIENIIMEFNSKKETNDFATIQVPNRKTWKNTSFEIDRGMKMIQDPALTNVGKQGKDSLKIVRFLKVLLRIHKLITTNTFRTKREIYYEDVPLFKNQTILDHILDDIACLLKTPKVKLHVLTTSKGCIAGNLKYKEADGTYVDCQESSQGVLLSNDVGSIKYIQSDARFILIVEKSAVFQMLLDCNITRLLHPCIMITGKGFPDVNTREMLRKLFDTLHIPVLGLVDADPYGIEILSIYKFGSMAMSFDVENLAVPHLRWLGVLPSDIENQKFPKTATIPMSSNDVKKANHLLKRPYIQTNVEWKHQVQILLEKSEKAEIEGLAKISDNYLPEVYLPNKIRYGGWI</sequence>
<evidence type="ECO:0000256" key="3">
    <source>
        <dbReference type="ARBA" id="ARBA00004123"/>
    </source>
</evidence>
<evidence type="ECO:0000256" key="4">
    <source>
        <dbReference type="ARBA" id="ARBA00006559"/>
    </source>
</evidence>
<comment type="caution">
    <text evidence="15">The sequence shown here is derived from an EMBL/GenBank/DDBJ whole genome shotgun (WGS) entry which is preliminary data.</text>
</comment>
<evidence type="ECO:0000256" key="12">
    <source>
        <dbReference type="PROSITE-ProRule" id="PRU01385"/>
    </source>
</evidence>
<dbReference type="PRINTS" id="PR01551">
    <property type="entry name" value="SPO11HOMOLOG"/>
</dbReference>
<dbReference type="GO" id="GO:0003918">
    <property type="term" value="F:DNA topoisomerase type II (double strand cut, ATP-hydrolyzing) activity"/>
    <property type="evidence" value="ECO:0007669"/>
    <property type="project" value="UniProtKB-UniRule"/>
</dbReference>
<evidence type="ECO:0000313" key="15">
    <source>
        <dbReference type="EMBL" id="KAG8201900.1"/>
    </source>
</evidence>
<evidence type="ECO:0000256" key="5">
    <source>
        <dbReference type="ARBA" id="ARBA00012895"/>
    </source>
</evidence>
<dbReference type="InterPro" id="IPR013049">
    <property type="entry name" value="Spo11/TopoVI_A_N"/>
</dbReference>
<dbReference type="GO" id="GO:0046872">
    <property type="term" value="F:metal ion binding"/>
    <property type="evidence" value="ECO:0007669"/>
    <property type="project" value="UniProtKB-KW"/>
</dbReference>
<evidence type="ECO:0000256" key="1">
    <source>
        <dbReference type="ARBA" id="ARBA00000185"/>
    </source>
</evidence>
<keyword evidence="7" id="KW-0460">Magnesium</keyword>
<dbReference type="GO" id="GO:0000228">
    <property type="term" value="C:nuclear chromosome"/>
    <property type="evidence" value="ECO:0007669"/>
    <property type="project" value="TreeGrafter"/>
</dbReference>
<evidence type="ECO:0000256" key="8">
    <source>
        <dbReference type="ARBA" id="ARBA00023029"/>
    </source>
</evidence>
<evidence type="ECO:0000256" key="7">
    <source>
        <dbReference type="ARBA" id="ARBA00022842"/>
    </source>
</evidence>
<comment type="similarity">
    <text evidence="4 12">Belongs to the TOP6A family.</text>
</comment>
<organism evidence="15 16">
    <name type="scientific">Oedothorax gibbosus</name>
    <dbReference type="NCBI Taxonomy" id="931172"/>
    <lineage>
        <taxon>Eukaryota</taxon>
        <taxon>Metazoa</taxon>
        <taxon>Ecdysozoa</taxon>
        <taxon>Arthropoda</taxon>
        <taxon>Chelicerata</taxon>
        <taxon>Arachnida</taxon>
        <taxon>Araneae</taxon>
        <taxon>Araneomorphae</taxon>
        <taxon>Entelegynae</taxon>
        <taxon>Araneoidea</taxon>
        <taxon>Linyphiidae</taxon>
        <taxon>Erigoninae</taxon>
        <taxon>Oedothorax</taxon>
    </lineage>
</organism>
<dbReference type="EC" id="5.6.2.2" evidence="5"/>
<dbReference type="PROSITE" id="PS52041">
    <property type="entry name" value="TOPO_IIB"/>
    <property type="match status" value="1"/>
</dbReference>
<evidence type="ECO:0000256" key="6">
    <source>
        <dbReference type="ARBA" id="ARBA00022723"/>
    </source>
</evidence>
<dbReference type="Gene3D" id="3.40.1360.10">
    <property type="match status" value="1"/>
</dbReference>
<dbReference type="AlphaFoldDB" id="A0AAV6VZ49"/>
<evidence type="ECO:0000313" key="16">
    <source>
        <dbReference type="Proteomes" id="UP000827092"/>
    </source>
</evidence>
<dbReference type="InterPro" id="IPR002815">
    <property type="entry name" value="Spo11/TopoVI_A"/>
</dbReference>
<dbReference type="SUPFAM" id="SSF56726">
    <property type="entry name" value="DNA topoisomerase IV, alpha subunit"/>
    <property type="match status" value="1"/>
</dbReference>
<feature type="active site" description="O-(5'-phospho-DNA)-tyrosine intermediate" evidence="12">
    <location>
        <position position="163"/>
    </location>
</feature>
<accession>A0AAV6VZ49</accession>
<dbReference type="InterPro" id="IPR034136">
    <property type="entry name" value="TOPRIM_Topo6A/Spo11"/>
</dbReference>
<dbReference type="Pfam" id="PF04406">
    <property type="entry name" value="TP6A_N"/>
    <property type="match status" value="1"/>
</dbReference>
<dbReference type="CDD" id="cd00223">
    <property type="entry name" value="TOPRIM_TopoIIB_SPO"/>
    <property type="match status" value="1"/>
</dbReference>
<keyword evidence="8 12" id="KW-0799">Topoisomerase</keyword>
<keyword evidence="9 12" id="KW-0238">DNA-binding</keyword>
<dbReference type="PRINTS" id="PR01550">
    <property type="entry name" value="TOP6AFAMILY"/>
</dbReference>
<dbReference type="Pfam" id="PF21180">
    <property type="entry name" value="TOP6A-Spo11_Toprim"/>
    <property type="match status" value="1"/>
</dbReference>
<dbReference type="InterPro" id="IPR036078">
    <property type="entry name" value="Spo11/TopoVI_A_sf"/>
</dbReference>
<comment type="cofactor">
    <cofactor evidence="2">
        <name>Mg(2+)</name>
        <dbReference type="ChEBI" id="CHEBI:18420"/>
    </cofactor>
</comment>
<dbReference type="InterPro" id="IPR013048">
    <property type="entry name" value="Meiotic_Spo11"/>
</dbReference>
<comment type="subcellular location">
    <subcellularLocation>
        <location evidence="3">Nucleus</location>
    </subcellularLocation>
</comment>
<dbReference type="Proteomes" id="UP000827092">
    <property type="component" value="Unassembled WGS sequence"/>
</dbReference>
<evidence type="ECO:0000259" key="14">
    <source>
        <dbReference type="Pfam" id="PF21180"/>
    </source>
</evidence>
<protein>
    <recommendedName>
        <fullName evidence="5">DNA topoisomerase (ATP-hydrolyzing)</fullName>
        <ecNumber evidence="5">5.6.2.2</ecNumber>
    </recommendedName>
</protein>
<comment type="catalytic activity">
    <reaction evidence="1 12">
        <text>ATP-dependent breakage, passage and rejoining of double-stranded DNA.</text>
        <dbReference type="EC" id="5.6.2.2"/>
    </reaction>
</comment>
<feature type="domain" description="Spo11/DNA topoisomerase VI subunit A N-terminal" evidence="13">
    <location>
        <begin position="135"/>
        <end position="195"/>
    </location>
</feature>
<evidence type="ECO:0000259" key="13">
    <source>
        <dbReference type="Pfam" id="PF04406"/>
    </source>
</evidence>
<keyword evidence="10 12" id="KW-0413">Isomerase</keyword>
<dbReference type="EMBL" id="JAFNEN010000002">
    <property type="protein sequence ID" value="KAG8201900.1"/>
    <property type="molecule type" value="Genomic_DNA"/>
</dbReference>
<dbReference type="GO" id="GO:0003677">
    <property type="term" value="F:DNA binding"/>
    <property type="evidence" value="ECO:0007669"/>
    <property type="project" value="UniProtKB-UniRule"/>
</dbReference>
<dbReference type="InterPro" id="IPR036388">
    <property type="entry name" value="WH-like_DNA-bd_sf"/>
</dbReference>